<dbReference type="InterPro" id="IPR052349">
    <property type="entry name" value="Metallo-hydrolase_Enzymes"/>
</dbReference>
<keyword evidence="1" id="KW-0378">Hydrolase</keyword>
<keyword evidence="2" id="KW-1185">Reference proteome</keyword>
<gene>
    <name evidence="1" type="ORF">OBBRIDRAFT_761397</name>
</gene>
<dbReference type="PANTHER" id="PTHR32027:SF0">
    <property type="entry name" value="CYTOSINE DEAMINASE"/>
    <property type="match status" value="1"/>
</dbReference>
<dbReference type="InterPro" id="IPR032466">
    <property type="entry name" value="Metal_Hydrolase"/>
</dbReference>
<name>A0A8E2DI12_9APHY</name>
<protein>
    <submittedName>
        <fullName evidence="1">Metallo-dependent hydrolase</fullName>
    </submittedName>
</protein>
<dbReference type="SUPFAM" id="SSF51556">
    <property type="entry name" value="Metallo-dependent hydrolases"/>
    <property type="match status" value="1"/>
</dbReference>
<dbReference type="InterPro" id="IPR011059">
    <property type="entry name" value="Metal-dep_hydrolase_composite"/>
</dbReference>
<dbReference type="Proteomes" id="UP000250043">
    <property type="component" value="Unassembled WGS sequence"/>
</dbReference>
<sequence>MAPGPLQRSTLVITNVHLANDSGDTASRQIYTLVCTNGEVHSIEAVNGATAHDEPTPRVQIYPDATVLDAGGHGISLPSLCHAHIHLDKCLLLPGRCDTLVKGDFQEALEVTARAKASFLDDPEDLYNRGRQLTVESIKCGVTIMRAHVEVDKTVRMVCLDVGLRLQEELRDACDIQVAVFAQDPLFTSMDSAEPGENYLLLCEAARRTGVSAVGSAPYVEPSITQAKKNIDLILDIAYEKMLHADFHLDYNLDPASEPLVWYLLSQLRGRIREGRWAAASRVCVGHATRLTLFSRDEWDELARIIREEDLPLTLVGLPPSDLYMMGRDTSSPPRGTLDVPRLRREHGLRVGMSVNNVGNAFTPQGPIDPLALCPLGIAIFQAGTEEDAKILLESITVDAKTAIQTLESRSKPFSLRVKVGDRADFVLLDQNDTVYEVALRPSYVRTTIKSGVIVAKRVDSSWVMGELGSQKL</sequence>
<evidence type="ECO:0000313" key="1">
    <source>
        <dbReference type="EMBL" id="OCH86394.1"/>
    </source>
</evidence>
<evidence type="ECO:0000313" key="2">
    <source>
        <dbReference type="Proteomes" id="UP000250043"/>
    </source>
</evidence>
<organism evidence="1 2">
    <name type="scientific">Obba rivulosa</name>
    <dbReference type="NCBI Taxonomy" id="1052685"/>
    <lineage>
        <taxon>Eukaryota</taxon>
        <taxon>Fungi</taxon>
        <taxon>Dikarya</taxon>
        <taxon>Basidiomycota</taxon>
        <taxon>Agaricomycotina</taxon>
        <taxon>Agaricomycetes</taxon>
        <taxon>Polyporales</taxon>
        <taxon>Gelatoporiaceae</taxon>
        <taxon>Obba</taxon>
    </lineage>
</organism>
<reference evidence="1 2" key="1">
    <citation type="submission" date="2016-07" db="EMBL/GenBank/DDBJ databases">
        <title>Draft genome of the white-rot fungus Obba rivulosa 3A-2.</title>
        <authorList>
            <consortium name="DOE Joint Genome Institute"/>
            <person name="Miettinen O."/>
            <person name="Riley R."/>
            <person name="Acob R."/>
            <person name="Barry K."/>
            <person name="Cullen D."/>
            <person name="De Vries R."/>
            <person name="Hainaut M."/>
            <person name="Hatakka A."/>
            <person name="Henrissat B."/>
            <person name="Hilden K."/>
            <person name="Kuo R."/>
            <person name="Labutti K."/>
            <person name="Lipzen A."/>
            <person name="Makela M.R."/>
            <person name="Sandor L."/>
            <person name="Spatafora J.W."/>
            <person name="Grigoriev I.V."/>
            <person name="Hibbett D.S."/>
        </authorList>
    </citation>
    <scope>NUCLEOTIDE SEQUENCE [LARGE SCALE GENOMIC DNA]</scope>
    <source>
        <strain evidence="1 2">3A-2</strain>
    </source>
</reference>
<dbReference type="AlphaFoldDB" id="A0A8E2DI12"/>
<dbReference type="PANTHER" id="PTHR32027">
    <property type="entry name" value="CYTOSINE DEAMINASE"/>
    <property type="match status" value="1"/>
</dbReference>
<dbReference type="GO" id="GO:0016814">
    <property type="term" value="F:hydrolase activity, acting on carbon-nitrogen (but not peptide) bonds, in cyclic amidines"/>
    <property type="evidence" value="ECO:0007669"/>
    <property type="project" value="TreeGrafter"/>
</dbReference>
<accession>A0A8E2DI12</accession>
<dbReference type="OrthoDB" id="10266980at2759"/>
<dbReference type="Gene3D" id="3.20.20.140">
    <property type="entry name" value="Metal-dependent hydrolases"/>
    <property type="match status" value="1"/>
</dbReference>
<proteinExistence type="predicted"/>
<dbReference type="SUPFAM" id="SSF51338">
    <property type="entry name" value="Composite domain of metallo-dependent hydrolases"/>
    <property type="match status" value="1"/>
</dbReference>
<dbReference type="EMBL" id="KV722530">
    <property type="protein sequence ID" value="OCH86394.1"/>
    <property type="molecule type" value="Genomic_DNA"/>
</dbReference>